<keyword evidence="2" id="KW-1185">Reference proteome</keyword>
<gene>
    <name evidence="1" type="ORF">GYM71_06240</name>
</gene>
<evidence type="ECO:0000313" key="1">
    <source>
        <dbReference type="EMBL" id="QYN53041.1"/>
    </source>
</evidence>
<dbReference type="RefSeq" id="WP_220219840.1">
    <property type="nucleotide sequence ID" value="NZ_CP048268.1"/>
</dbReference>
<reference evidence="1 2" key="1">
    <citation type="submission" date="2020-01" db="EMBL/GenBank/DDBJ databases">
        <title>Vast differences in strain-level diversity in the gut microbiota of two closely related honey bee species.</title>
        <authorList>
            <person name="Ellegaard K.M."/>
            <person name="Suenami S."/>
            <person name="Miyazaki R."/>
            <person name="Engel P."/>
        </authorList>
    </citation>
    <scope>NUCLEOTIDE SEQUENCE [LARGE SCALE GENOMIC DNA]</scope>
    <source>
        <strain evidence="1 2">ESL0416</strain>
    </source>
</reference>
<organism evidence="1 2">
    <name type="scientific">Lactobacillus panisapium</name>
    <dbReference type="NCBI Taxonomy" id="2012495"/>
    <lineage>
        <taxon>Bacteria</taxon>
        <taxon>Bacillati</taxon>
        <taxon>Bacillota</taxon>
        <taxon>Bacilli</taxon>
        <taxon>Lactobacillales</taxon>
        <taxon>Lactobacillaceae</taxon>
        <taxon>Lactobacillus</taxon>
    </lineage>
</organism>
<dbReference type="EMBL" id="CP048268">
    <property type="protein sequence ID" value="QYN53041.1"/>
    <property type="molecule type" value="Genomic_DNA"/>
</dbReference>
<dbReference type="Proteomes" id="UP000826550">
    <property type="component" value="Chromosome"/>
</dbReference>
<protein>
    <submittedName>
        <fullName evidence="1">Uncharacterized protein</fullName>
    </submittedName>
</protein>
<evidence type="ECO:0000313" key="2">
    <source>
        <dbReference type="Proteomes" id="UP000826550"/>
    </source>
</evidence>
<sequence>MRVTEIAKNGQATIIYKSADELTNEEREMLILPSNMEMEDYADFQVRYNRKGQLLGVKGNAFSEAKNESIKEESAKPDALDACQLLFGNCHSKAYRIAKNKAGATSAEITTARKIVASK</sequence>
<name>A0ABX8WD00_9LACO</name>
<accession>A0ABX8WD00</accession>
<proteinExistence type="predicted"/>